<keyword evidence="1" id="KW-0472">Membrane</keyword>
<evidence type="ECO:0000313" key="3">
    <source>
        <dbReference type="Proteomes" id="UP000707352"/>
    </source>
</evidence>
<keyword evidence="3" id="KW-1185">Reference proteome</keyword>
<gene>
    <name evidence="2" type="ORF">HB375_03095</name>
</gene>
<evidence type="ECO:0008006" key="4">
    <source>
        <dbReference type="Google" id="ProtNLM"/>
    </source>
</evidence>
<dbReference type="Proteomes" id="UP000707352">
    <property type="component" value="Unassembled WGS sequence"/>
</dbReference>
<proteinExistence type="predicted"/>
<name>A0ABX0VA92_9HYPH</name>
<dbReference type="RefSeq" id="WP_167671475.1">
    <property type="nucleotide sequence ID" value="NZ_JAATJS010000001.1"/>
</dbReference>
<evidence type="ECO:0000256" key="1">
    <source>
        <dbReference type="SAM" id="Phobius"/>
    </source>
</evidence>
<comment type="caution">
    <text evidence="2">The sequence shown here is derived from an EMBL/GenBank/DDBJ whole genome shotgun (WGS) entry which is preliminary data.</text>
</comment>
<feature type="transmembrane region" description="Helical" evidence="1">
    <location>
        <begin position="12"/>
        <end position="40"/>
    </location>
</feature>
<feature type="transmembrane region" description="Helical" evidence="1">
    <location>
        <begin position="46"/>
        <end position="62"/>
    </location>
</feature>
<protein>
    <recommendedName>
        <fullName evidence="4">MotA/TolQ/ExbB proton channel family protein</fullName>
    </recommendedName>
</protein>
<feature type="transmembrane region" description="Helical" evidence="1">
    <location>
        <begin position="112"/>
        <end position="137"/>
    </location>
</feature>
<evidence type="ECO:0000313" key="2">
    <source>
        <dbReference type="EMBL" id="NIX75600.1"/>
    </source>
</evidence>
<dbReference type="EMBL" id="JAATJS010000001">
    <property type="protein sequence ID" value="NIX75600.1"/>
    <property type="molecule type" value="Genomic_DNA"/>
</dbReference>
<keyword evidence="1" id="KW-0812">Transmembrane</keyword>
<feature type="transmembrane region" description="Helical" evidence="1">
    <location>
        <begin position="74"/>
        <end position="100"/>
    </location>
</feature>
<reference evidence="2 3" key="1">
    <citation type="submission" date="2020-03" db="EMBL/GenBank/DDBJ databases">
        <title>The genome sequence of Microvirga sp. c23x22.</title>
        <authorList>
            <person name="Zhang X."/>
        </authorList>
    </citation>
    <scope>NUCLEOTIDE SEQUENCE [LARGE SCALE GENOMIC DNA]</scope>
    <source>
        <strain evidence="3">c23x22</strain>
    </source>
</reference>
<accession>A0ABX0VA92</accession>
<keyword evidence="1" id="KW-1133">Transmembrane helix</keyword>
<sequence>MRRALLLGTALVPIFMFAIIAVSTLGFGILIPAIGLGILFTNWPELMMWGVLMTLVAFPLIARRAGRDSMPYVAAGAALGVAFPLIGLGLTTAATGTINLLGDRLEPKLSTFAIMVACLGATGLVAGISMAFVYVMLARLFVFQGWAEN</sequence>
<organism evidence="2 3">
    <name type="scientific">Microvirga terricola</name>
    <dbReference type="NCBI Taxonomy" id="2719797"/>
    <lineage>
        <taxon>Bacteria</taxon>
        <taxon>Pseudomonadati</taxon>
        <taxon>Pseudomonadota</taxon>
        <taxon>Alphaproteobacteria</taxon>
        <taxon>Hyphomicrobiales</taxon>
        <taxon>Methylobacteriaceae</taxon>
        <taxon>Microvirga</taxon>
    </lineage>
</organism>